<dbReference type="InterPro" id="IPR008942">
    <property type="entry name" value="ENTH_VHS"/>
</dbReference>
<dbReference type="FunFam" id="1.25.40.90:FF:000003">
    <property type="entry name" value="TOM1-like protein 2 isoform X1"/>
    <property type="match status" value="1"/>
</dbReference>
<keyword evidence="9" id="KW-1185">Reference proteome</keyword>
<reference evidence="8" key="2">
    <citation type="submission" date="2025-09" db="UniProtKB">
        <authorList>
            <consortium name="Ensembl"/>
        </authorList>
    </citation>
    <scope>IDENTIFICATION</scope>
</reference>
<dbReference type="GeneTree" id="ENSGT00940000156940"/>
<evidence type="ECO:0000259" key="7">
    <source>
        <dbReference type="PROSITE" id="PS50909"/>
    </source>
</evidence>
<keyword evidence="2 4" id="KW-0813">Transport</keyword>
<evidence type="ECO:0000313" key="8">
    <source>
        <dbReference type="Ensembl" id="ENSOMEP00000011532.1"/>
    </source>
</evidence>
<evidence type="ECO:0000256" key="2">
    <source>
        <dbReference type="ARBA" id="ARBA00022448"/>
    </source>
</evidence>
<feature type="region of interest" description="Disordered" evidence="5">
    <location>
        <begin position="184"/>
        <end position="210"/>
    </location>
</feature>
<dbReference type="SUPFAM" id="SSF89009">
    <property type="entry name" value="GAT-like domain"/>
    <property type="match status" value="1"/>
</dbReference>
<dbReference type="PIRSF" id="PIRSF036948">
    <property type="entry name" value="TOM1"/>
    <property type="match status" value="1"/>
</dbReference>
<feature type="compositionally biased region" description="Basic and acidic residues" evidence="5">
    <location>
        <begin position="500"/>
        <end position="509"/>
    </location>
</feature>
<evidence type="ECO:0000256" key="5">
    <source>
        <dbReference type="SAM" id="MobiDB-lite"/>
    </source>
</evidence>
<evidence type="ECO:0000256" key="1">
    <source>
        <dbReference type="ARBA" id="ARBA00007708"/>
    </source>
</evidence>
<dbReference type="InterPro" id="IPR004152">
    <property type="entry name" value="GAT_dom"/>
</dbReference>
<evidence type="ECO:0000259" key="6">
    <source>
        <dbReference type="PROSITE" id="PS50179"/>
    </source>
</evidence>
<dbReference type="GO" id="GO:0007165">
    <property type="term" value="P:signal transduction"/>
    <property type="evidence" value="ECO:0007669"/>
    <property type="project" value="TreeGrafter"/>
</dbReference>
<dbReference type="Gene3D" id="1.25.40.90">
    <property type="match status" value="1"/>
</dbReference>
<evidence type="ECO:0000313" key="9">
    <source>
        <dbReference type="Proteomes" id="UP000261560"/>
    </source>
</evidence>
<feature type="domain" description="VHS" evidence="6">
    <location>
        <begin position="20"/>
        <end position="152"/>
    </location>
</feature>
<dbReference type="CDD" id="cd14238">
    <property type="entry name" value="GAT_TM1L2"/>
    <property type="match status" value="1"/>
</dbReference>
<reference evidence="8" key="1">
    <citation type="submission" date="2025-08" db="UniProtKB">
        <authorList>
            <consortium name="Ensembl"/>
        </authorList>
    </citation>
    <scope>IDENTIFICATION</scope>
</reference>
<dbReference type="GO" id="GO:0016020">
    <property type="term" value="C:membrane"/>
    <property type="evidence" value="ECO:0007669"/>
    <property type="project" value="TreeGrafter"/>
</dbReference>
<feature type="domain" description="GAT" evidence="7">
    <location>
        <begin position="214"/>
        <end position="302"/>
    </location>
</feature>
<dbReference type="PANTHER" id="PTHR13856:SF31">
    <property type="entry name" value="TOM1-LIKE PROTEIN 2"/>
    <property type="match status" value="1"/>
</dbReference>
<dbReference type="GO" id="GO:0005768">
    <property type="term" value="C:endosome"/>
    <property type="evidence" value="ECO:0007669"/>
    <property type="project" value="TreeGrafter"/>
</dbReference>
<dbReference type="FunFam" id="1.20.58.160:FF:000001">
    <property type="entry name" value="TOM1-like protein 2 isoform X1"/>
    <property type="match status" value="1"/>
</dbReference>
<dbReference type="SMART" id="SM00288">
    <property type="entry name" value="VHS"/>
    <property type="match status" value="1"/>
</dbReference>
<dbReference type="Ensembl" id="ENSOMET00000018624.1">
    <property type="protein sequence ID" value="ENSOMEP00000011532.1"/>
    <property type="gene ID" value="ENSOMEG00000012901.1"/>
</dbReference>
<dbReference type="Proteomes" id="UP000261560">
    <property type="component" value="Unplaced"/>
</dbReference>
<sequence>MEFLLGNPYSTPVGQCIEKATDGGLQNEDWTLNMEICDIINETDEGPKDAMRALKKRLSGNRNYREVMLGLTVLETCVKNCGHRFHVQVANRDFIDGVLVKTISPKANPPTIVQDKVLSLIQSWADAFRSSPDLTGVVHIYEELKRKGVEFPMADLDALSPIHTPQRGTPEIDPAMMKYLAPSAPATATPKPAPPAPVATHTPAVPGPITATPEQIARLRSELDIVRGNIKVMSEMLTEMVPGQESASDRELLQELNRTCRAMQQRVVELISRVSNEEVTEELLHVNDDLNNIFLRYERYERYRLGRAAQNNGMLTDSIEDNLIDLGPGSPAVVTPRITSSPPQSLTAGATASPAHSTAALSTALANLDVSSNSVSGTLSSLSGPNKDDFDMFAQTRSSSLAEQRKNVKYEDPQALGSLASALDVRQQNTVGIPVSQSSVMDDIEEWLCADVKGDATKEGVTSEDFDKFLEERAKAVDSLPSPPEANPARSASGSRKKNERTEDALFAL</sequence>
<feature type="region of interest" description="Disordered" evidence="5">
    <location>
        <begin position="473"/>
        <end position="509"/>
    </location>
</feature>
<name>A0A3B3C393_ORYME</name>
<dbReference type="AlphaFoldDB" id="A0A3B3C393"/>
<organism evidence="8 9">
    <name type="scientific">Oryzias melastigma</name>
    <name type="common">Marine medaka</name>
    <dbReference type="NCBI Taxonomy" id="30732"/>
    <lineage>
        <taxon>Eukaryota</taxon>
        <taxon>Metazoa</taxon>
        <taxon>Chordata</taxon>
        <taxon>Craniata</taxon>
        <taxon>Vertebrata</taxon>
        <taxon>Euteleostomi</taxon>
        <taxon>Actinopterygii</taxon>
        <taxon>Neopterygii</taxon>
        <taxon>Teleostei</taxon>
        <taxon>Neoteleostei</taxon>
        <taxon>Acanthomorphata</taxon>
        <taxon>Ovalentaria</taxon>
        <taxon>Atherinomorphae</taxon>
        <taxon>Beloniformes</taxon>
        <taxon>Adrianichthyidae</taxon>
        <taxon>Oryziinae</taxon>
        <taxon>Oryzias</taxon>
    </lineage>
</organism>
<dbReference type="Pfam" id="PF00790">
    <property type="entry name" value="VHS"/>
    <property type="match status" value="1"/>
</dbReference>
<keyword evidence="3 4" id="KW-0653">Protein transport</keyword>
<dbReference type="Pfam" id="PF03127">
    <property type="entry name" value="GAT"/>
    <property type="match status" value="1"/>
</dbReference>
<dbReference type="GO" id="GO:0043130">
    <property type="term" value="F:ubiquitin binding"/>
    <property type="evidence" value="ECO:0007669"/>
    <property type="project" value="InterPro"/>
</dbReference>
<evidence type="ECO:0000256" key="4">
    <source>
        <dbReference type="PIRNR" id="PIRNR036948"/>
    </source>
</evidence>
<dbReference type="GO" id="GO:0030276">
    <property type="term" value="F:clathrin binding"/>
    <property type="evidence" value="ECO:0007669"/>
    <property type="project" value="TreeGrafter"/>
</dbReference>
<dbReference type="GO" id="GO:0035091">
    <property type="term" value="F:phosphatidylinositol binding"/>
    <property type="evidence" value="ECO:0007669"/>
    <property type="project" value="InterPro"/>
</dbReference>
<protein>
    <submittedName>
        <fullName evidence="8">Target of myb1 like 2 membrane trafficking protein</fullName>
    </submittedName>
</protein>
<proteinExistence type="inferred from homology"/>
<dbReference type="InterPro" id="IPR038425">
    <property type="entry name" value="GAT_sf"/>
</dbReference>
<evidence type="ECO:0000256" key="3">
    <source>
        <dbReference type="ARBA" id="ARBA00022927"/>
    </source>
</evidence>
<dbReference type="PROSITE" id="PS50179">
    <property type="entry name" value="VHS"/>
    <property type="match status" value="1"/>
</dbReference>
<dbReference type="InterPro" id="IPR014645">
    <property type="entry name" value="TOM1"/>
</dbReference>
<dbReference type="InterPro" id="IPR002014">
    <property type="entry name" value="VHS_dom"/>
</dbReference>
<comment type="similarity">
    <text evidence="1 4">Belongs to the TOM1 family.</text>
</comment>
<dbReference type="GO" id="GO:0015031">
    <property type="term" value="P:protein transport"/>
    <property type="evidence" value="ECO:0007669"/>
    <property type="project" value="UniProtKB-UniRule"/>
</dbReference>
<dbReference type="Gene3D" id="1.20.58.160">
    <property type="match status" value="1"/>
</dbReference>
<dbReference type="PANTHER" id="PTHR13856">
    <property type="entry name" value="VHS DOMAIN CONTAINING PROTEIN FAMILY"/>
    <property type="match status" value="1"/>
</dbReference>
<accession>A0A3B3C393</accession>
<dbReference type="SUPFAM" id="SSF48464">
    <property type="entry name" value="ENTH/VHS domain"/>
    <property type="match status" value="1"/>
</dbReference>
<dbReference type="PROSITE" id="PS50909">
    <property type="entry name" value="GAT"/>
    <property type="match status" value="1"/>
</dbReference>
<feature type="compositionally biased region" description="Low complexity" evidence="5">
    <location>
        <begin position="198"/>
        <end position="208"/>
    </location>
</feature>